<protein>
    <submittedName>
        <fullName evidence="2">Uncharacterized protein</fullName>
    </submittedName>
</protein>
<sequence length="82" mass="9290">MLSMSGHEHAGWTPLEERLRLIPPRPMVSRDNRSLYRPRMDTAGRAPKANPSKANGRFDCEFCSSETKSRSSSKIFPNNVVK</sequence>
<name>A0A9Q0MMV6_9DIPT</name>
<dbReference type="EMBL" id="WJQU01000004">
    <property type="protein sequence ID" value="KAJ6634865.1"/>
    <property type="molecule type" value="Genomic_DNA"/>
</dbReference>
<dbReference type="AlphaFoldDB" id="A0A9Q0MMV6"/>
<organism evidence="2 3">
    <name type="scientific">Pseudolycoriella hygida</name>
    <dbReference type="NCBI Taxonomy" id="35572"/>
    <lineage>
        <taxon>Eukaryota</taxon>
        <taxon>Metazoa</taxon>
        <taxon>Ecdysozoa</taxon>
        <taxon>Arthropoda</taxon>
        <taxon>Hexapoda</taxon>
        <taxon>Insecta</taxon>
        <taxon>Pterygota</taxon>
        <taxon>Neoptera</taxon>
        <taxon>Endopterygota</taxon>
        <taxon>Diptera</taxon>
        <taxon>Nematocera</taxon>
        <taxon>Sciaroidea</taxon>
        <taxon>Sciaridae</taxon>
        <taxon>Pseudolycoriella</taxon>
    </lineage>
</organism>
<comment type="caution">
    <text evidence="2">The sequence shown here is derived from an EMBL/GenBank/DDBJ whole genome shotgun (WGS) entry which is preliminary data.</text>
</comment>
<accession>A0A9Q0MMV6</accession>
<evidence type="ECO:0000313" key="3">
    <source>
        <dbReference type="Proteomes" id="UP001151699"/>
    </source>
</evidence>
<evidence type="ECO:0000313" key="2">
    <source>
        <dbReference type="EMBL" id="KAJ6634865.1"/>
    </source>
</evidence>
<keyword evidence="3" id="KW-1185">Reference proteome</keyword>
<feature type="region of interest" description="Disordered" evidence="1">
    <location>
        <begin position="23"/>
        <end position="58"/>
    </location>
</feature>
<gene>
    <name evidence="2" type="ORF">Bhyg_13446</name>
</gene>
<dbReference type="Proteomes" id="UP001151699">
    <property type="component" value="Chromosome C"/>
</dbReference>
<proteinExistence type="predicted"/>
<feature type="compositionally biased region" description="Basic and acidic residues" evidence="1">
    <location>
        <begin position="28"/>
        <end position="42"/>
    </location>
</feature>
<evidence type="ECO:0000256" key="1">
    <source>
        <dbReference type="SAM" id="MobiDB-lite"/>
    </source>
</evidence>
<reference evidence="2" key="1">
    <citation type="submission" date="2022-07" db="EMBL/GenBank/DDBJ databases">
        <authorList>
            <person name="Trinca V."/>
            <person name="Uliana J.V.C."/>
            <person name="Torres T.T."/>
            <person name="Ward R.J."/>
            <person name="Monesi N."/>
        </authorList>
    </citation>
    <scope>NUCLEOTIDE SEQUENCE</scope>
    <source>
        <strain evidence="2">HSMRA1968</strain>
        <tissue evidence="2">Whole embryos</tissue>
    </source>
</reference>